<dbReference type="Gene3D" id="1.20.5.300">
    <property type="match status" value="1"/>
</dbReference>
<reference evidence="1" key="1">
    <citation type="journal article" date="2021" name="Mol. Ecol. Resour.">
        <title>Apolygus lucorum genome provides insights into omnivorousness and mesophyll feeding.</title>
        <authorList>
            <person name="Liu Y."/>
            <person name="Liu H."/>
            <person name="Wang H."/>
            <person name="Huang T."/>
            <person name="Liu B."/>
            <person name="Yang B."/>
            <person name="Yin L."/>
            <person name="Li B."/>
            <person name="Zhang Y."/>
            <person name="Zhang S."/>
            <person name="Jiang F."/>
            <person name="Zhang X."/>
            <person name="Ren Y."/>
            <person name="Wang B."/>
            <person name="Wang S."/>
            <person name="Lu Y."/>
            <person name="Wu K."/>
            <person name="Fan W."/>
            <person name="Wang G."/>
        </authorList>
    </citation>
    <scope>NUCLEOTIDE SEQUENCE</scope>
    <source>
        <strain evidence="1">12Hb</strain>
    </source>
</reference>
<sequence>MNQRLFHSSVHSLAMIHDALRSLEEMVMEPNGDRCFDELEQQRKNDIDKVRSKIDDAEREIATLNESLRDLEDAVKSKTEAIEELQAQLRTKTLELEEIREETERNNEKFKKLRERKLEARSVFSVKDLATLEDTKMKLRVCCALTGVYFNSSEKSVSNGYVANASTHQVKLFDVGGLPRKEATKKLWETIEKTTALKDVQCSTE</sequence>
<dbReference type="AlphaFoldDB" id="A0A6A4JKV5"/>
<protein>
    <submittedName>
        <fullName evidence="1">Uncharacterized protein</fullName>
    </submittedName>
</protein>
<gene>
    <name evidence="1" type="ORF">GE061_011998</name>
</gene>
<evidence type="ECO:0000313" key="1">
    <source>
        <dbReference type="EMBL" id="KAF6211486.1"/>
    </source>
</evidence>
<dbReference type="EMBL" id="WIXP02000004">
    <property type="protein sequence ID" value="KAF6211486.1"/>
    <property type="molecule type" value="Genomic_DNA"/>
</dbReference>
<accession>A0A6A4JKV5</accession>
<evidence type="ECO:0000313" key="2">
    <source>
        <dbReference type="Proteomes" id="UP000466442"/>
    </source>
</evidence>
<name>A0A6A4JKV5_APOLU</name>
<organism evidence="1 2">
    <name type="scientific">Apolygus lucorum</name>
    <name type="common">Small green plant bug</name>
    <name type="synonym">Lygocoris lucorum</name>
    <dbReference type="NCBI Taxonomy" id="248454"/>
    <lineage>
        <taxon>Eukaryota</taxon>
        <taxon>Metazoa</taxon>
        <taxon>Ecdysozoa</taxon>
        <taxon>Arthropoda</taxon>
        <taxon>Hexapoda</taxon>
        <taxon>Insecta</taxon>
        <taxon>Pterygota</taxon>
        <taxon>Neoptera</taxon>
        <taxon>Paraneoptera</taxon>
        <taxon>Hemiptera</taxon>
        <taxon>Heteroptera</taxon>
        <taxon>Panheteroptera</taxon>
        <taxon>Cimicomorpha</taxon>
        <taxon>Miridae</taxon>
        <taxon>Mirini</taxon>
        <taxon>Apolygus</taxon>
    </lineage>
</organism>
<keyword evidence="2" id="KW-1185">Reference proteome</keyword>
<dbReference type="Proteomes" id="UP000466442">
    <property type="component" value="Unassembled WGS sequence"/>
</dbReference>
<comment type="caution">
    <text evidence="1">The sequence shown here is derived from an EMBL/GenBank/DDBJ whole genome shotgun (WGS) entry which is preliminary data.</text>
</comment>
<proteinExistence type="predicted"/>